<proteinExistence type="predicted"/>
<accession>A0A0L6UJT6</accession>
<keyword evidence="1" id="KW-0472">Membrane</keyword>
<evidence type="ECO:0000313" key="2">
    <source>
        <dbReference type="EMBL" id="KNZ48799.1"/>
    </source>
</evidence>
<sequence>MIQKISQLVSACLAWNSLIKMNTNPNNHTLPFKCTISFKLFCSEKNPKAKEVNWIPLKAQSNISVSFFPKDNMTLDGFHKLVANKCDKNFRKIGRMILNGTKSEPPTITRSGYILKNKRFPKASPLLIFNTTHFFSTMDGRNWTMKRLDACQQGVSQQKQTALYDYGCDANLFDPLFRMDQIVIMTEFIRSILIPAILISLSFSPWAMLLSGPRIWLVCARVPGVSLVSPPAYIKFLTMRKESPMKAPTSIKNICPTTRGLHLLHPNTVAPQIQYKITLPSY</sequence>
<evidence type="ECO:0000256" key="1">
    <source>
        <dbReference type="SAM" id="Phobius"/>
    </source>
</evidence>
<reference evidence="2 3" key="1">
    <citation type="submission" date="2015-08" db="EMBL/GenBank/DDBJ databases">
        <title>Next Generation Sequencing and Analysis of the Genome of Puccinia sorghi L Schw, the Causal Agent of Maize Common Rust.</title>
        <authorList>
            <person name="Rochi L."/>
            <person name="Burguener G."/>
            <person name="Darino M."/>
            <person name="Turjanski A."/>
            <person name="Kreff E."/>
            <person name="Dieguez M.J."/>
            <person name="Sacco F."/>
        </authorList>
    </citation>
    <scope>NUCLEOTIDE SEQUENCE [LARGE SCALE GENOMIC DNA]</scope>
    <source>
        <strain evidence="2 3">RO10H11247</strain>
    </source>
</reference>
<organism evidence="2 3">
    <name type="scientific">Puccinia sorghi</name>
    <dbReference type="NCBI Taxonomy" id="27349"/>
    <lineage>
        <taxon>Eukaryota</taxon>
        <taxon>Fungi</taxon>
        <taxon>Dikarya</taxon>
        <taxon>Basidiomycota</taxon>
        <taxon>Pucciniomycotina</taxon>
        <taxon>Pucciniomycetes</taxon>
        <taxon>Pucciniales</taxon>
        <taxon>Pucciniaceae</taxon>
        <taxon>Puccinia</taxon>
    </lineage>
</organism>
<protein>
    <submittedName>
        <fullName evidence="2">Uncharacterized protein</fullName>
    </submittedName>
</protein>
<comment type="caution">
    <text evidence="2">The sequence shown here is derived from an EMBL/GenBank/DDBJ whole genome shotgun (WGS) entry which is preliminary data.</text>
</comment>
<dbReference type="Proteomes" id="UP000037035">
    <property type="component" value="Unassembled WGS sequence"/>
</dbReference>
<dbReference type="EMBL" id="LAVV01010617">
    <property type="protein sequence ID" value="KNZ48799.1"/>
    <property type="molecule type" value="Genomic_DNA"/>
</dbReference>
<dbReference type="AlphaFoldDB" id="A0A0L6UJT6"/>
<keyword evidence="1" id="KW-0812">Transmembrane</keyword>
<evidence type="ECO:0000313" key="3">
    <source>
        <dbReference type="Proteomes" id="UP000037035"/>
    </source>
</evidence>
<feature type="transmembrane region" description="Helical" evidence="1">
    <location>
        <begin position="188"/>
        <end position="209"/>
    </location>
</feature>
<keyword evidence="3" id="KW-1185">Reference proteome</keyword>
<keyword evidence="1" id="KW-1133">Transmembrane helix</keyword>
<feature type="transmembrane region" description="Helical" evidence="1">
    <location>
        <begin position="215"/>
        <end position="236"/>
    </location>
</feature>
<dbReference type="VEuPathDB" id="FungiDB:VP01_5407g1"/>
<gene>
    <name evidence="2" type="ORF">VP01_5407g1</name>
</gene>
<name>A0A0L6UJT6_9BASI</name>